<keyword evidence="10" id="KW-0378">Hydrolase</keyword>
<dbReference type="Gene3D" id="3.90.226.10">
    <property type="entry name" value="2-enoyl-CoA Hydratase, Chain A, domain 1"/>
    <property type="match status" value="1"/>
</dbReference>
<sequence>MRAAVLALTLAAALAPSGAAPPPGASAAAPPRVLHLSVQDAITSGTAEYVAAGLARAQAEGYDAVAITLDTPGGHLDATRDLVQRMLASPVPVAVWVGPAGARAGSAGVFITLAAQVAGMHPASNIGAAHPVTSGGGDVEQSAGKDMAKKVENDTAAFARSIAKARGRNAEWAEKAVRESVSVTAEEALRLKVVDLVAPTLPALLAAADGRQVEAAGKPVTFRGKGAVLTPLDPTIRQRTLGFLADPNVAALLMLVGTLGIALELYHPGALVPGVVGGVCLFLAFVATRVIPVNAGAVLLLLGGVGLLVAEGYVTTHGIAGAAGAVCVLVGTLLFIDKSSPEYHFDPAAFTLSPLVVWPTPLAMTALLAFVAWKVAASRRTRLVAGFQGLVGEEGEALSEVGPAGGQVFVHGEYWRARAAEVIPQGARVRVASVEGLVATVVPATGRVR</sequence>
<dbReference type="InterPro" id="IPR012340">
    <property type="entry name" value="NA-bd_OB-fold"/>
</dbReference>
<keyword evidence="2 5" id="KW-0812">Transmembrane</keyword>
<reference evidence="11" key="1">
    <citation type="journal article" date="2020" name="Appl. Environ. Microbiol.">
        <title>Diazotrophic Anaeromyxobacter Isolates from Soils.</title>
        <authorList>
            <person name="Masuda Y."/>
            <person name="Yamanaka H."/>
            <person name="Xu Z.X."/>
            <person name="Shiratori Y."/>
            <person name="Aono T."/>
            <person name="Amachi S."/>
            <person name="Senoo K."/>
            <person name="Itoh H."/>
        </authorList>
    </citation>
    <scope>NUCLEOTIDE SEQUENCE [LARGE SCALE GENOMIC DNA]</scope>
    <source>
        <strain evidence="11">R267</strain>
    </source>
</reference>
<name>A0A7I9VSA6_9BACT</name>
<feature type="chain" id="PRO_5029903275" evidence="6">
    <location>
        <begin position="20"/>
        <end position="449"/>
    </location>
</feature>
<accession>A0A7I9VSA6</accession>
<organism evidence="10 11">
    <name type="scientific">Anaeromyxobacter diazotrophicus</name>
    <dbReference type="NCBI Taxonomy" id="2590199"/>
    <lineage>
        <taxon>Bacteria</taxon>
        <taxon>Pseudomonadati</taxon>
        <taxon>Myxococcota</taxon>
        <taxon>Myxococcia</taxon>
        <taxon>Myxococcales</taxon>
        <taxon>Cystobacterineae</taxon>
        <taxon>Anaeromyxobacteraceae</taxon>
        <taxon>Anaeromyxobacter</taxon>
    </lineage>
</organism>
<keyword evidence="6" id="KW-0732">Signal</keyword>
<feature type="transmembrane region" description="Helical" evidence="5">
    <location>
        <begin position="241"/>
        <end position="263"/>
    </location>
</feature>
<evidence type="ECO:0000256" key="1">
    <source>
        <dbReference type="ARBA" id="ARBA00004141"/>
    </source>
</evidence>
<evidence type="ECO:0000256" key="4">
    <source>
        <dbReference type="ARBA" id="ARBA00023136"/>
    </source>
</evidence>
<evidence type="ECO:0000256" key="5">
    <source>
        <dbReference type="SAM" id="Phobius"/>
    </source>
</evidence>
<evidence type="ECO:0000256" key="2">
    <source>
        <dbReference type="ARBA" id="ARBA00022692"/>
    </source>
</evidence>
<comment type="subcellular location">
    <subcellularLocation>
        <location evidence="1">Membrane</location>
        <topology evidence="1">Multi-pass membrane protein</topology>
    </subcellularLocation>
</comment>
<feature type="domain" description="NfeD-like C-terminal" evidence="7">
    <location>
        <begin position="388"/>
        <end position="443"/>
    </location>
</feature>
<dbReference type="AlphaFoldDB" id="A0A7I9VSA6"/>
<dbReference type="Gene3D" id="2.40.50.140">
    <property type="entry name" value="Nucleic acid-binding proteins"/>
    <property type="match status" value="1"/>
</dbReference>
<dbReference type="GO" id="GO:0008233">
    <property type="term" value="F:peptidase activity"/>
    <property type="evidence" value="ECO:0007669"/>
    <property type="project" value="UniProtKB-KW"/>
</dbReference>
<keyword evidence="3 5" id="KW-1133">Transmembrane helix</keyword>
<feature type="transmembrane region" description="Helical" evidence="5">
    <location>
        <begin position="270"/>
        <end position="287"/>
    </location>
</feature>
<dbReference type="InterPro" id="IPR052165">
    <property type="entry name" value="Membrane_assoc_protease"/>
</dbReference>
<dbReference type="PANTHER" id="PTHR33507">
    <property type="entry name" value="INNER MEMBRANE PROTEIN YBBJ"/>
    <property type="match status" value="1"/>
</dbReference>
<dbReference type="GO" id="GO:0006508">
    <property type="term" value="P:proteolysis"/>
    <property type="evidence" value="ECO:0007669"/>
    <property type="project" value="UniProtKB-KW"/>
</dbReference>
<evidence type="ECO:0000313" key="11">
    <source>
        <dbReference type="Proteomes" id="UP000503640"/>
    </source>
</evidence>
<feature type="domain" description="NfeD integral membrane" evidence="8">
    <location>
        <begin position="248"/>
        <end position="374"/>
    </location>
</feature>
<dbReference type="Pfam" id="PF24961">
    <property type="entry name" value="NfeD_membrane"/>
    <property type="match status" value="1"/>
</dbReference>
<gene>
    <name evidence="10" type="ORF">AMYX_40360</name>
</gene>
<dbReference type="Pfam" id="PF01957">
    <property type="entry name" value="NfeD"/>
    <property type="match status" value="1"/>
</dbReference>
<feature type="transmembrane region" description="Helical" evidence="5">
    <location>
        <begin position="293"/>
        <end position="310"/>
    </location>
</feature>
<dbReference type="PANTHER" id="PTHR33507:SF4">
    <property type="entry name" value="NODULATION COMPETITIVENESS PROTEIN NFED"/>
    <property type="match status" value="1"/>
</dbReference>
<dbReference type="SUPFAM" id="SSF52096">
    <property type="entry name" value="ClpP/crotonase"/>
    <property type="match status" value="1"/>
</dbReference>
<dbReference type="RefSeq" id="WP_176068648.1">
    <property type="nucleotide sequence ID" value="NZ_BJTG01000012.1"/>
</dbReference>
<proteinExistence type="predicted"/>
<dbReference type="InterPro" id="IPR002810">
    <property type="entry name" value="NfeD-like_C"/>
</dbReference>
<evidence type="ECO:0000256" key="6">
    <source>
        <dbReference type="SAM" id="SignalP"/>
    </source>
</evidence>
<keyword evidence="10" id="KW-0645">Protease</keyword>
<evidence type="ECO:0000313" key="10">
    <source>
        <dbReference type="EMBL" id="GEJ59295.1"/>
    </source>
</evidence>
<comment type="caution">
    <text evidence="10">The sequence shown here is derived from an EMBL/GenBank/DDBJ whole genome shotgun (WGS) entry which is preliminary data.</text>
</comment>
<dbReference type="InterPro" id="IPR029045">
    <property type="entry name" value="ClpP/crotonase-like_dom_sf"/>
</dbReference>
<dbReference type="CDD" id="cd07020">
    <property type="entry name" value="Clp_protease_NfeD_1"/>
    <property type="match status" value="1"/>
</dbReference>
<dbReference type="GO" id="GO:0016020">
    <property type="term" value="C:membrane"/>
    <property type="evidence" value="ECO:0007669"/>
    <property type="project" value="UniProtKB-SubCell"/>
</dbReference>
<dbReference type="EMBL" id="BJTG01000012">
    <property type="protein sequence ID" value="GEJ59295.1"/>
    <property type="molecule type" value="Genomic_DNA"/>
</dbReference>
<dbReference type="InterPro" id="IPR056738">
    <property type="entry name" value="NfeD1b_N"/>
</dbReference>
<evidence type="ECO:0000259" key="9">
    <source>
        <dbReference type="Pfam" id="PF25145"/>
    </source>
</evidence>
<dbReference type="InterPro" id="IPR056739">
    <property type="entry name" value="NfeD_membrane"/>
</dbReference>
<evidence type="ECO:0000259" key="7">
    <source>
        <dbReference type="Pfam" id="PF01957"/>
    </source>
</evidence>
<feature type="transmembrane region" description="Helical" evidence="5">
    <location>
        <begin position="317"/>
        <end position="336"/>
    </location>
</feature>
<keyword evidence="4 5" id="KW-0472">Membrane</keyword>
<evidence type="ECO:0000259" key="8">
    <source>
        <dbReference type="Pfam" id="PF24961"/>
    </source>
</evidence>
<dbReference type="Proteomes" id="UP000503640">
    <property type="component" value="Unassembled WGS sequence"/>
</dbReference>
<keyword evidence="11" id="KW-1185">Reference proteome</keyword>
<feature type="domain" description="NfeD1b N-terminal" evidence="9">
    <location>
        <begin position="33"/>
        <end position="190"/>
    </location>
</feature>
<feature type="transmembrane region" description="Helical" evidence="5">
    <location>
        <begin position="356"/>
        <end position="373"/>
    </location>
</feature>
<evidence type="ECO:0000256" key="3">
    <source>
        <dbReference type="ARBA" id="ARBA00022989"/>
    </source>
</evidence>
<dbReference type="SUPFAM" id="SSF141322">
    <property type="entry name" value="NfeD domain-like"/>
    <property type="match status" value="1"/>
</dbReference>
<feature type="signal peptide" evidence="6">
    <location>
        <begin position="1"/>
        <end position="19"/>
    </location>
</feature>
<dbReference type="Pfam" id="PF25145">
    <property type="entry name" value="NfeD1b_N"/>
    <property type="match status" value="1"/>
</dbReference>
<protein>
    <submittedName>
        <fullName evidence="10">Serine protease</fullName>
    </submittedName>
</protein>